<dbReference type="Proteomes" id="UP001209535">
    <property type="component" value="Unassembled WGS sequence"/>
</dbReference>
<name>A0ABT2WY07_9RHOB</name>
<keyword evidence="1" id="KW-1133">Transmembrane helix</keyword>
<proteinExistence type="predicted"/>
<organism evidence="2 3">
    <name type="scientific">Albidovulum salinarum</name>
    <dbReference type="NCBI Taxonomy" id="2984153"/>
    <lineage>
        <taxon>Bacteria</taxon>
        <taxon>Pseudomonadati</taxon>
        <taxon>Pseudomonadota</taxon>
        <taxon>Alphaproteobacteria</taxon>
        <taxon>Rhodobacterales</taxon>
        <taxon>Paracoccaceae</taxon>
        <taxon>Albidovulum</taxon>
    </lineage>
</organism>
<dbReference type="RefSeq" id="WP_263332280.1">
    <property type="nucleotide sequence ID" value="NZ_JAOVQO010000001.1"/>
</dbReference>
<comment type="caution">
    <text evidence="2">The sequence shown here is derived from an EMBL/GenBank/DDBJ whole genome shotgun (WGS) entry which is preliminary data.</text>
</comment>
<sequence>MKTDLKSVLMRARGTLVQDMAGLCSLVVMLLVGLHLPSLI</sequence>
<evidence type="ECO:0000313" key="2">
    <source>
        <dbReference type="EMBL" id="MCU9846566.1"/>
    </source>
</evidence>
<reference evidence="2 3" key="1">
    <citation type="submission" date="2022-10" db="EMBL/GenBank/DDBJ databases">
        <title>Defluviimonas sp. nov., isolated from ocean surface sediments.</title>
        <authorList>
            <person name="He W."/>
            <person name="Wang L."/>
            <person name="Zhang D.-F."/>
        </authorList>
    </citation>
    <scope>NUCLEOTIDE SEQUENCE [LARGE SCALE GENOMIC DNA]</scope>
    <source>
        <strain evidence="2 3">WL0024</strain>
    </source>
</reference>
<keyword evidence="1" id="KW-0812">Transmembrane</keyword>
<keyword evidence="1" id="KW-0472">Membrane</keyword>
<evidence type="ECO:0000313" key="3">
    <source>
        <dbReference type="Proteomes" id="UP001209535"/>
    </source>
</evidence>
<gene>
    <name evidence="2" type="ORF">OEZ60_00915</name>
</gene>
<accession>A0ABT2WY07</accession>
<keyword evidence="3" id="KW-1185">Reference proteome</keyword>
<dbReference type="EMBL" id="JAOVQO010000001">
    <property type="protein sequence ID" value="MCU9846566.1"/>
    <property type="molecule type" value="Genomic_DNA"/>
</dbReference>
<feature type="transmembrane region" description="Helical" evidence="1">
    <location>
        <begin position="20"/>
        <end position="39"/>
    </location>
</feature>
<protein>
    <submittedName>
        <fullName evidence="2">Uncharacterized protein</fullName>
    </submittedName>
</protein>
<evidence type="ECO:0000256" key="1">
    <source>
        <dbReference type="SAM" id="Phobius"/>
    </source>
</evidence>